<organism evidence="2 3">
    <name type="scientific">Ulvibacterium marinum</name>
    <dbReference type="NCBI Taxonomy" id="2419782"/>
    <lineage>
        <taxon>Bacteria</taxon>
        <taxon>Pseudomonadati</taxon>
        <taxon>Bacteroidota</taxon>
        <taxon>Flavobacteriia</taxon>
        <taxon>Flavobacteriales</taxon>
        <taxon>Flavobacteriaceae</taxon>
        <taxon>Ulvibacterium</taxon>
    </lineage>
</organism>
<dbReference type="AlphaFoldDB" id="A0A3B0C571"/>
<evidence type="ECO:0000313" key="3">
    <source>
        <dbReference type="Proteomes" id="UP000276603"/>
    </source>
</evidence>
<dbReference type="Proteomes" id="UP000276603">
    <property type="component" value="Unassembled WGS sequence"/>
</dbReference>
<evidence type="ECO:0000256" key="1">
    <source>
        <dbReference type="SAM" id="MobiDB-lite"/>
    </source>
</evidence>
<protein>
    <submittedName>
        <fullName evidence="2">Uncharacterized protein</fullName>
    </submittedName>
</protein>
<keyword evidence="3" id="KW-1185">Reference proteome</keyword>
<proteinExistence type="predicted"/>
<gene>
    <name evidence="2" type="ORF">D7Z94_09580</name>
</gene>
<accession>A0A3B0C571</accession>
<dbReference type="RefSeq" id="WP_120711340.1">
    <property type="nucleotide sequence ID" value="NZ_CANMKH010000002.1"/>
</dbReference>
<reference evidence="2 3" key="1">
    <citation type="submission" date="2018-10" db="EMBL/GenBank/DDBJ databases">
        <title>Ulvibacterium marinum gen. nov., sp. nov., a novel marine bacterium of the family Flavobacteriaceae, isolated from a culture of the green alga Ulva prolifera.</title>
        <authorList>
            <person name="Zhang Z."/>
        </authorList>
    </citation>
    <scope>NUCLEOTIDE SEQUENCE [LARGE SCALE GENOMIC DNA]</scope>
    <source>
        <strain evidence="2 3">CCMM003</strain>
    </source>
</reference>
<feature type="region of interest" description="Disordered" evidence="1">
    <location>
        <begin position="249"/>
        <end position="284"/>
    </location>
</feature>
<feature type="compositionally biased region" description="Basic and acidic residues" evidence="1">
    <location>
        <begin position="270"/>
        <end position="281"/>
    </location>
</feature>
<feature type="compositionally biased region" description="Acidic residues" evidence="1">
    <location>
        <begin position="249"/>
        <end position="269"/>
    </location>
</feature>
<sequence length="310" mass="35337">MSSEKKENLFKTSITPEFDALTKKFVQNVHRYASNELSLQHELFADRPISTEKLQALTKRAVRAALPELMDIKLIKGFLKKLNGSIPCNSLEFQRRLANSPVRGPEEDIVFLLVYGAKHGLKNRDFNAVPIQAIGFNFISDPTLETTRLTSFNMIMPIKAERAYLFSSSASQRIGDSHLQHVVDTGGTLQQGAGLAHEAIELLKELFACFRDLFKTIREALLGGDKDDIEEAIDDVKDAMDDLKDDIEDLDEDIEDLDEDIEEEEDNEDKAELREERSEKRRERRVKKRALDKLEEALESLEDAQRTLKD</sequence>
<evidence type="ECO:0000313" key="2">
    <source>
        <dbReference type="EMBL" id="RKN81183.1"/>
    </source>
</evidence>
<dbReference type="EMBL" id="RBCJ01000002">
    <property type="protein sequence ID" value="RKN81183.1"/>
    <property type="molecule type" value="Genomic_DNA"/>
</dbReference>
<name>A0A3B0C571_9FLAO</name>
<comment type="caution">
    <text evidence="2">The sequence shown here is derived from an EMBL/GenBank/DDBJ whole genome shotgun (WGS) entry which is preliminary data.</text>
</comment>